<evidence type="ECO:0000256" key="3">
    <source>
        <dbReference type="ARBA" id="ARBA00022723"/>
    </source>
</evidence>
<dbReference type="InterPro" id="IPR008567">
    <property type="entry name" value="BKACE"/>
</dbReference>
<dbReference type="RefSeq" id="WP_068335197.1">
    <property type="nucleotide sequence ID" value="NZ_LQBP01000003.1"/>
</dbReference>
<dbReference type="Pfam" id="PF05853">
    <property type="entry name" value="BKACE"/>
    <property type="match status" value="1"/>
</dbReference>
<dbReference type="PANTHER" id="PTHR37418:SF2">
    <property type="entry name" value="3-KETO-5-AMINOHEXANOATE CLEAVAGE ENZYME"/>
    <property type="match status" value="1"/>
</dbReference>
<name>A0A0X3TZY2_9RHOB</name>
<organism evidence="6 7">
    <name type="scientific">Ruegeria profundi</name>
    <dbReference type="NCBI Taxonomy" id="1685378"/>
    <lineage>
        <taxon>Bacteria</taxon>
        <taxon>Pseudomonadati</taxon>
        <taxon>Pseudomonadota</taxon>
        <taxon>Alphaproteobacteria</taxon>
        <taxon>Rhodobacterales</taxon>
        <taxon>Roseobacteraceae</taxon>
        <taxon>Ruegeria</taxon>
    </lineage>
</organism>
<protein>
    <submittedName>
        <fullName evidence="6">Aminotransferase class-III</fullName>
    </submittedName>
</protein>
<evidence type="ECO:0000313" key="6">
    <source>
        <dbReference type="EMBL" id="KUJ80136.1"/>
    </source>
</evidence>
<comment type="cofactor">
    <cofactor evidence="1">
        <name>Zn(2+)</name>
        <dbReference type="ChEBI" id="CHEBI:29105"/>
    </cofactor>
</comment>
<keyword evidence="2 6" id="KW-0808">Transferase</keyword>
<proteinExistence type="predicted"/>
<dbReference type="Gene3D" id="3.20.20.70">
    <property type="entry name" value="Aldolase class I"/>
    <property type="match status" value="1"/>
</dbReference>
<evidence type="ECO:0000313" key="7">
    <source>
        <dbReference type="Proteomes" id="UP000053690"/>
    </source>
</evidence>
<dbReference type="STRING" id="1685378.AVO44_08200"/>
<reference evidence="7" key="1">
    <citation type="submission" date="2015-12" db="EMBL/GenBank/DDBJ databases">
        <authorList>
            <person name="Zhang G."/>
            <person name="Stingl U."/>
        </authorList>
    </citation>
    <scope>NUCLEOTIDE SEQUENCE [LARGE SCALE GENOMIC DNA]</scope>
    <source>
        <strain evidence="7">ZGT108</strain>
    </source>
</reference>
<dbReference type="Proteomes" id="UP000053690">
    <property type="component" value="Unassembled WGS sequence"/>
</dbReference>
<evidence type="ECO:0000256" key="1">
    <source>
        <dbReference type="ARBA" id="ARBA00001947"/>
    </source>
</evidence>
<feature type="region of interest" description="Disordered" evidence="5">
    <location>
        <begin position="1"/>
        <end position="31"/>
    </location>
</feature>
<comment type="caution">
    <text evidence="6">The sequence shown here is derived from an EMBL/GenBank/DDBJ whole genome shotgun (WGS) entry which is preliminary data.</text>
</comment>
<dbReference type="AlphaFoldDB" id="A0A0X3TZY2"/>
<dbReference type="PANTHER" id="PTHR37418">
    <property type="entry name" value="3-KETO-5-AMINOHEXANOATE CLEAVAGE ENZYME-RELATED"/>
    <property type="match status" value="1"/>
</dbReference>
<evidence type="ECO:0000256" key="2">
    <source>
        <dbReference type="ARBA" id="ARBA00022679"/>
    </source>
</evidence>
<keyword evidence="6" id="KW-0032">Aminotransferase</keyword>
<evidence type="ECO:0000256" key="5">
    <source>
        <dbReference type="SAM" id="MobiDB-lite"/>
    </source>
</evidence>
<keyword evidence="3" id="KW-0479">Metal-binding</keyword>
<evidence type="ECO:0000256" key="4">
    <source>
        <dbReference type="ARBA" id="ARBA00022833"/>
    </source>
</evidence>
<sequence>MSDSRSEKQSAKRPYVMVAPTGARRGRSDHPALPVSIDQIVETGRACFQAGANGLHLHIRDAEGRHSLDPGRYVETVAALRRAVPELDLQITTEAAGVYDVPAQIDCLEKVCADWASVSVREIARSPELADRVYGLCAAQGTRVQHILYDAEDAALLAEWTKAGIVREEQTECIFVLGRYAAGQQSSPQDLDQFPKGKSPWMVCAFGPQEHACLTYAAKQGGDVRVGFENSLTDENGNYWKDNAASVSALVAKLERAVN</sequence>
<dbReference type="GO" id="GO:0008483">
    <property type="term" value="F:transaminase activity"/>
    <property type="evidence" value="ECO:0007669"/>
    <property type="project" value="UniProtKB-KW"/>
</dbReference>
<keyword evidence="4" id="KW-0862">Zinc</keyword>
<feature type="compositionally biased region" description="Basic and acidic residues" evidence="5">
    <location>
        <begin position="1"/>
        <end position="10"/>
    </location>
</feature>
<dbReference type="GO" id="GO:0043720">
    <property type="term" value="F:3-keto-5-aminohexanoate cleavage activity"/>
    <property type="evidence" value="ECO:0007669"/>
    <property type="project" value="InterPro"/>
</dbReference>
<keyword evidence="7" id="KW-1185">Reference proteome</keyword>
<accession>A0A0X3TZY2</accession>
<dbReference type="InterPro" id="IPR013785">
    <property type="entry name" value="Aldolase_TIM"/>
</dbReference>
<gene>
    <name evidence="6" type="ORF">AVO44_08200</name>
</gene>
<dbReference type="GO" id="GO:0046872">
    <property type="term" value="F:metal ion binding"/>
    <property type="evidence" value="ECO:0007669"/>
    <property type="project" value="UniProtKB-KW"/>
</dbReference>
<dbReference type="EMBL" id="LQBP01000003">
    <property type="protein sequence ID" value="KUJ80136.1"/>
    <property type="molecule type" value="Genomic_DNA"/>
</dbReference>